<accession>A0AAW7IUZ4</accession>
<dbReference type="AlphaFoldDB" id="A0AAW7IUZ4"/>
<sequence>MNLFSLKLLLIPILVLSPLALLLIEKLTKKKYITAKNISEDVIKADEIEALILAVLSSWNQSKLYQNSQFYSKNLLKKQDKHIVHNDMYGKKESIFDIQIEGINNLH</sequence>
<dbReference type="Proteomes" id="UP001240905">
    <property type="component" value="Unassembled WGS sequence"/>
</dbReference>
<keyword evidence="1" id="KW-1133">Transmembrane helix</keyword>
<feature type="transmembrane region" description="Helical" evidence="1">
    <location>
        <begin position="6"/>
        <end position="24"/>
    </location>
</feature>
<keyword evidence="1" id="KW-0812">Transmembrane</keyword>
<evidence type="ECO:0000256" key="1">
    <source>
        <dbReference type="SAM" id="Phobius"/>
    </source>
</evidence>
<evidence type="ECO:0000313" key="3">
    <source>
        <dbReference type="Proteomes" id="UP001240905"/>
    </source>
</evidence>
<name>A0AAW7IUZ4_9LACT</name>
<organism evidence="2 3">
    <name type="scientific">Lactococcus lactis</name>
    <dbReference type="NCBI Taxonomy" id="1358"/>
    <lineage>
        <taxon>Bacteria</taxon>
        <taxon>Bacillati</taxon>
        <taxon>Bacillota</taxon>
        <taxon>Bacilli</taxon>
        <taxon>Lactobacillales</taxon>
        <taxon>Streptococcaceae</taxon>
        <taxon>Lactococcus</taxon>
    </lineage>
</organism>
<keyword evidence="1" id="KW-0472">Membrane</keyword>
<dbReference type="EMBL" id="JAUCAE010000009">
    <property type="protein sequence ID" value="MDM7546830.1"/>
    <property type="molecule type" value="Genomic_DNA"/>
</dbReference>
<dbReference type="RefSeq" id="WP_230494260.1">
    <property type="nucleotide sequence ID" value="NZ_CP070382.1"/>
</dbReference>
<comment type="caution">
    <text evidence="2">The sequence shown here is derived from an EMBL/GenBank/DDBJ whole genome shotgun (WGS) entry which is preliminary data.</text>
</comment>
<gene>
    <name evidence="2" type="ORF">QUD52_07295</name>
</gene>
<evidence type="ECO:0000313" key="2">
    <source>
        <dbReference type="EMBL" id="MDM7546830.1"/>
    </source>
</evidence>
<reference evidence="2" key="1">
    <citation type="submission" date="2023-06" db="EMBL/GenBank/DDBJ databases">
        <title>Draft Genome Sequences of lactic acid bacteria strains isolated from fermented milk products.</title>
        <authorList>
            <person name="Elcheninov A.G."/>
            <person name="Klyukina A."/>
            <person name="Zayulina K.S."/>
            <person name="Gavirova L.A."/>
            <person name="Shcherbakova P.A."/>
            <person name="Shestakov A.I."/>
            <person name="Kublanov I.V."/>
            <person name="Kochetkova T.V."/>
        </authorList>
    </citation>
    <scope>NUCLEOTIDE SEQUENCE</scope>
    <source>
        <strain evidence="2">TOM.142</strain>
    </source>
</reference>
<protein>
    <submittedName>
        <fullName evidence="2">Uncharacterized protein</fullName>
    </submittedName>
</protein>
<proteinExistence type="predicted"/>